<feature type="region of interest" description="Disordered" evidence="4">
    <location>
        <begin position="101"/>
        <end position="130"/>
    </location>
</feature>
<evidence type="ECO:0000313" key="8">
    <source>
        <dbReference type="Proteomes" id="UP001235939"/>
    </source>
</evidence>
<dbReference type="SUPFAM" id="SSF56219">
    <property type="entry name" value="DNase I-like"/>
    <property type="match status" value="1"/>
</dbReference>
<feature type="compositionally biased region" description="Low complexity" evidence="4">
    <location>
        <begin position="206"/>
        <end position="215"/>
    </location>
</feature>
<proteinExistence type="predicted"/>
<gene>
    <name evidence="7" type="ORF">LAZ67_1008070</name>
</gene>
<evidence type="ECO:0000256" key="4">
    <source>
        <dbReference type="SAM" id="MobiDB-lite"/>
    </source>
</evidence>
<dbReference type="InterPro" id="IPR012337">
    <property type="entry name" value="RNaseH-like_sf"/>
</dbReference>
<name>A0ABY6K4K7_9ARAC</name>
<dbReference type="InterPro" id="IPR050951">
    <property type="entry name" value="Retrovirus_Pol_polyprotein"/>
</dbReference>
<feature type="domain" description="RNase H type-1" evidence="6">
    <location>
        <begin position="930"/>
        <end position="1069"/>
    </location>
</feature>
<feature type="compositionally biased region" description="Polar residues" evidence="4">
    <location>
        <begin position="180"/>
        <end position="198"/>
    </location>
</feature>
<dbReference type="InterPro" id="IPR001995">
    <property type="entry name" value="Peptidase_A2_cat"/>
</dbReference>
<feature type="compositionally biased region" description="Low complexity" evidence="4">
    <location>
        <begin position="158"/>
        <end position="176"/>
    </location>
</feature>
<dbReference type="SUPFAM" id="SSF53098">
    <property type="entry name" value="Ribonuclease H-like"/>
    <property type="match status" value="1"/>
</dbReference>
<dbReference type="PROSITE" id="PS50879">
    <property type="entry name" value="RNASE_H_1"/>
    <property type="match status" value="1"/>
</dbReference>
<dbReference type="PANTHER" id="PTHR37984">
    <property type="entry name" value="PROTEIN CBG26694"/>
    <property type="match status" value="1"/>
</dbReference>
<keyword evidence="2" id="KW-0548">Nucleotidyltransferase</keyword>
<dbReference type="PROSITE" id="PS00141">
    <property type="entry name" value="ASP_PROTEASE"/>
    <property type="match status" value="1"/>
</dbReference>
<keyword evidence="3" id="KW-0695">RNA-directed DNA polymerase</keyword>
<dbReference type="Gene3D" id="3.10.10.10">
    <property type="entry name" value="HIV Type 1 Reverse Transcriptase, subunit A, domain 1"/>
    <property type="match status" value="1"/>
</dbReference>
<dbReference type="Gene3D" id="3.30.420.10">
    <property type="entry name" value="Ribonuclease H-like superfamily/Ribonuclease H"/>
    <property type="match status" value="1"/>
</dbReference>
<keyword evidence="8" id="KW-1185">Reference proteome</keyword>
<evidence type="ECO:0000259" key="5">
    <source>
        <dbReference type="PROSITE" id="PS50175"/>
    </source>
</evidence>
<dbReference type="InterPro" id="IPR043128">
    <property type="entry name" value="Rev_trsase/Diguanyl_cyclase"/>
</dbReference>
<dbReference type="PROSITE" id="PS50175">
    <property type="entry name" value="ASP_PROT_RETROV"/>
    <property type="match status" value="1"/>
</dbReference>
<dbReference type="Gene3D" id="3.30.70.270">
    <property type="match status" value="1"/>
</dbReference>
<feature type="region of interest" description="Disordered" evidence="4">
    <location>
        <begin position="358"/>
        <end position="379"/>
    </location>
</feature>
<feature type="region of interest" description="Disordered" evidence="4">
    <location>
        <begin position="664"/>
        <end position="687"/>
    </location>
</feature>
<feature type="compositionally biased region" description="Basic and acidic residues" evidence="4">
    <location>
        <begin position="110"/>
        <end position="130"/>
    </location>
</feature>
<dbReference type="InterPro" id="IPR002156">
    <property type="entry name" value="RNaseH_domain"/>
</dbReference>
<feature type="region of interest" description="Disordered" evidence="4">
    <location>
        <begin position="156"/>
        <end position="232"/>
    </location>
</feature>
<dbReference type="Pfam" id="PF00075">
    <property type="entry name" value="RNase_H"/>
    <property type="match status" value="1"/>
</dbReference>
<dbReference type="Gene3D" id="3.60.10.10">
    <property type="entry name" value="Endonuclease/exonuclease/phosphatase"/>
    <property type="match status" value="1"/>
</dbReference>
<dbReference type="SUPFAM" id="SSF56672">
    <property type="entry name" value="DNA/RNA polymerases"/>
    <property type="match status" value="1"/>
</dbReference>
<dbReference type="CDD" id="cd01647">
    <property type="entry name" value="RT_LTR"/>
    <property type="match status" value="1"/>
</dbReference>
<dbReference type="PANTHER" id="PTHR37984:SF5">
    <property type="entry name" value="PROTEIN NYNRIN-LIKE"/>
    <property type="match status" value="1"/>
</dbReference>
<evidence type="ECO:0000256" key="3">
    <source>
        <dbReference type="ARBA" id="ARBA00022918"/>
    </source>
</evidence>
<sequence length="1194" mass="134972">MEKLDIIEKVEEPSEWTHPIVVVQKPSGDVRICMDPRELNKYVQRERYILPTAETIFSELKGATVFSVFDASSAFWQVPLDKKAPTCAPLRLPLEDSGLQGTASYMDDNIQDHERPTSENRRACNPREDIAKKDSIVKHSYIGDSCRGLRPRGSSFCAPASAPSRGPLPSSPRGFPCRGTISTLGHSAPPTSDTSSAKGGSPPPSQDFSTSFPDTDSSRQDDHPSMFNSLLDPTIGGNLDLCSRPGVRSSTPLHPTQPTYVHTPPHLHQPPQQHYTLESPPPTCDMFPTNNPSHLQHLNWAYHILAPFADSVDPTLADNFRFALKKTFTHILDIHQQRLLEANNSINLLTHLLEQKLQTPSPCPPMPPPASSTPPPHPSPNLNCNRSLSDYLSLLQFAQSSHIDILLLQELPVRDNALPSPFPTPSSSHLHAPISNNRCNTCIVVLNQSLPVIFLPRLSTTNRTLAILDIPGFHLTLCSVYFPHKTSFSPIVDSFISLFGSPPPPRLLFAGDVNAVSSRWSSQKQNSKGSFINILLDALDLKNQLLSHLAMKAIVLEEEESALPTLLSTVRSKSDFNVIQGPSEKNCLSVHRIAKKERNLKLPKLQKTILIVSDEDIIKLAIMADQINEINSSKEIFDAEVSPSSTDCLIAKLEDLERQVSKLRLERSRSRSKTRTQSRPRSNSQRSFNPKGKYCYYHFHFGPNCMQNKCRPPCSWKESGKLQPVERVATNSSANIKDCRNLRLFVTDKNMGLRFLVDSGADISIIPPKDKNRMPSSDYKLYAANETEIRRIKRLGLNLEKEIENNAADCLELDAILKKTEKIKQQLEQAYEYFMGIKDTDKLLLQIEEVTDKYCKLEETLGAHETQVSEIYHGPESLLKARPHWFSLIEMSKSTKKSLSRHHSEGLAPKSHKTGEFIRKWKLKTRLKRLSPMHLAYRELLPNSTRNRNAQNHYAPYKERPEISYNLDLEQECSKGNLSDFISELTAILQALKLVEKNMTKNIIIYTDSKAAIFAIKNCYYSQDRLLKNIAAEINKLNQNTKISLQWIPSHVGVPGNEEADRLAKEGAAGHPDAVNSETYLSARDHINKLKLQLIRNHRDSFHHSWYQIENPKKQTLQLNRRKSTQLARWKSGHLRPLVYKEGAKNFPMCTRCKTEEATPQHILNWIGKDKGSLYREPRRVLELLYEHDFQDLV</sequence>
<evidence type="ECO:0000256" key="2">
    <source>
        <dbReference type="ARBA" id="ARBA00022695"/>
    </source>
</evidence>
<evidence type="ECO:0000256" key="1">
    <source>
        <dbReference type="ARBA" id="ARBA00022679"/>
    </source>
</evidence>
<evidence type="ECO:0000259" key="6">
    <source>
        <dbReference type="PROSITE" id="PS50879"/>
    </source>
</evidence>
<dbReference type="InterPro" id="IPR043502">
    <property type="entry name" value="DNA/RNA_pol_sf"/>
</dbReference>
<reference evidence="7 8" key="1">
    <citation type="submission" date="2022-01" db="EMBL/GenBank/DDBJ databases">
        <title>A chromosomal length assembly of Cordylochernes scorpioides.</title>
        <authorList>
            <person name="Zeh D."/>
            <person name="Zeh J."/>
        </authorList>
    </citation>
    <scope>NUCLEOTIDE SEQUENCE [LARGE SCALE GENOMIC DNA]</scope>
    <source>
        <strain evidence="7">IN4F17</strain>
        <tissue evidence="7">Whole Body</tissue>
    </source>
</reference>
<feature type="domain" description="Peptidase A2" evidence="5">
    <location>
        <begin position="753"/>
        <end position="770"/>
    </location>
</feature>
<organism evidence="7 8">
    <name type="scientific">Cordylochernes scorpioides</name>
    <dbReference type="NCBI Taxonomy" id="51811"/>
    <lineage>
        <taxon>Eukaryota</taxon>
        <taxon>Metazoa</taxon>
        <taxon>Ecdysozoa</taxon>
        <taxon>Arthropoda</taxon>
        <taxon>Chelicerata</taxon>
        <taxon>Arachnida</taxon>
        <taxon>Pseudoscorpiones</taxon>
        <taxon>Cheliferoidea</taxon>
        <taxon>Chernetidae</taxon>
        <taxon>Cordylochernes</taxon>
    </lineage>
</organism>
<feature type="compositionally biased region" description="Pro residues" evidence="4">
    <location>
        <begin position="361"/>
        <end position="379"/>
    </location>
</feature>
<dbReference type="InterPro" id="IPR036691">
    <property type="entry name" value="Endo/exonu/phosph_ase_sf"/>
</dbReference>
<accession>A0ABY6K4K7</accession>
<evidence type="ECO:0000313" key="7">
    <source>
        <dbReference type="EMBL" id="UYV62160.1"/>
    </source>
</evidence>
<dbReference type="EMBL" id="CP092863">
    <property type="protein sequence ID" value="UYV62160.1"/>
    <property type="molecule type" value="Genomic_DNA"/>
</dbReference>
<dbReference type="CDD" id="cd09276">
    <property type="entry name" value="Rnase_HI_RT_non_LTR"/>
    <property type="match status" value="1"/>
</dbReference>
<dbReference type="InterPro" id="IPR001969">
    <property type="entry name" value="Aspartic_peptidase_AS"/>
</dbReference>
<dbReference type="Proteomes" id="UP001235939">
    <property type="component" value="Chromosome 01"/>
</dbReference>
<protein>
    <submittedName>
        <fullName evidence="7">K02A2.6-like</fullName>
    </submittedName>
</protein>
<dbReference type="InterPro" id="IPR036397">
    <property type="entry name" value="RNaseH_sf"/>
</dbReference>
<keyword evidence="1" id="KW-0808">Transferase</keyword>